<dbReference type="OrthoDB" id="10463433at2759"/>
<reference evidence="4" key="1">
    <citation type="journal article" date="2013" name="Genome Announc.">
        <title>Genome sequence of the food spoilage yeast Zygosaccharomyces bailii CLIB 213(T).</title>
        <authorList>
            <person name="Galeote V."/>
            <person name="Bigey F."/>
            <person name="Devillers H."/>
            <person name="Neuveglise C."/>
            <person name="Dequin S."/>
        </authorList>
    </citation>
    <scope>NUCLEOTIDE SEQUENCE [LARGE SCALE GENOMIC DNA]</scope>
    <source>
        <strain evidence="4">CLIB 213 / ATCC 58445 / CBS 680 / CCRC 21525 / NBRC 1098 / NCYC 1416 / NRRL Y-2227</strain>
    </source>
</reference>
<evidence type="ECO:0000256" key="1">
    <source>
        <dbReference type="SAM" id="Coils"/>
    </source>
</evidence>
<dbReference type="Proteomes" id="UP000019375">
    <property type="component" value="Unassembled WGS sequence"/>
</dbReference>
<keyword evidence="1" id="KW-0175">Coiled coil</keyword>
<dbReference type="AlphaFoldDB" id="A0A8J2T2W9"/>
<evidence type="ECO:0000313" key="3">
    <source>
        <dbReference type="EMBL" id="CDF88287.1"/>
    </source>
</evidence>
<dbReference type="EMBL" id="HG316455">
    <property type="protein sequence ID" value="CDF88287.1"/>
    <property type="molecule type" value="Genomic_DNA"/>
</dbReference>
<evidence type="ECO:0000313" key="4">
    <source>
        <dbReference type="Proteomes" id="UP000019375"/>
    </source>
</evidence>
<feature type="region of interest" description="Disordered" evidence="2">
    <location>
        <begin position="21"/>
        <end position="46"/>
    </location>
</feature>
<organism evidence="3 4">
    <name type="scientific">Zygosaccharomyces bailii (strain CLIB 213 / ATCC 58445 / CBS 680 / BCRC 21525 / NBRC 1098 / NCYC 1416 / NRRL Y-2227)</name>
    <dbReference type="NCBI Taxonomy" id="1333698"/>
    <lineage>
        <taxon>Eukaryota</taxon>
        <taxon>Fungi</taxon>
        <taxon>Dikarya</taxon>
        <taxon>Ascomycota</taxon>
        <taxon>Saccharomycotina</taxon>
        <taxon>Saccharomycetes</taxon>
        <taxon>Saccharomycetales</taxon>
        <taxon>Saccharomycetaceae</taxon>
        <taxon>Zygosaccharomyces</taxon>
    </lineage>
</organism>
<accession>A0A8J2T2W9</accession>
<sequence length="123" mass="14123">MSSIQEQIEARKKRLERLQKLHKLEKQTAPETSSSNDEHTVESLSLRAEQDSLNKLKQRASHIIQEIVNDDKTSRIGTEKKIDGTESMQAALQDQLDELDKRTNAKIKMLVRKRILKSAVSEE</sequence>
<name>A0A8J2T2W9_ZYGB2</name>
<keyword evidence="4" id="KW-1185">Reference proteome</keyword>
<gene>
    <name evidence="3" type="ORF">BN860_06546g</name>
</gene>
<feature type="coiled-coil region" evidence="1">
    <location>
        <begin position="46"/>
        <end position="102"/>
    </location>
</feature>
<proteinExistence type="predicted"/>
<protein>
    <submittedName>
        <fullName evidence="3">BN860_06546g1_1</fullName>
    </submittedName>
</protein>
<evidence type="ECO:0000256" key="2">
    <source>
        <dbReference type="SAM" id="MobiDB-lite"/>
    </source>
</evidence>